<evidence type="ECO:0008006" key="3">
    <source>
        <dbReference type="Google" id="ProtNLM"/>
    </source>
</evidence>
<reference evidence="1 2" key="1">
    <citation type="submission" date="2016-11" db="EMBL/GenBank/DDBJ databases">
        <authorList>
            <person name="Jaros S."/>
            <person name="Januszkiewicz K."/>
            <person name="Wedrychowicz H."/>
        </authorList>
    </citation>
    <scope>NUCLEOTIDE SEQUENCE [LARGE SCALE GENOMIC DNA]</scope>
    <source>
        <strain evidence="1 2">DSM 17918</strain>
    </source>
</reference>
<name>A0A1M4X001_9THEO</name>
<dbReference type="Pfam" id="PF12385">
    <property type="entry name" value="Peptidase_C70"/>
    <property type="match status" value="1"/>
</dbReference>
<dbReference type="InterPro" id="IPR022118">
    <property type="entry name" value="Peptidase_C70_AvrRpt2"/>
</dbReference>
<gene>
    <name evidence="1" type="ORF">SAMN02746089_00911</name>
</gene>
<organism evidence="1 2">
    <name type="scientific">Caldanaerobius fijiensis DSM 17918</name>
    <dbReference type="NCBI Taxonomy" id="1121256"/>
    <lineage>
        <taxon>Bacteria</taxon>
        <taxon>Bacillati</taxon>
        <taxon>Bacillota</taxon>
        <taxon>Clostridia</taxon>
        <taxon>Thermoanaerobacterales</taxon>
        <taxon>Thermoanaerobacteraceae</taxon>
        <taxon>Caldanaerobius</taxon>
    </lineage>
</organism>
<sequence length="197" mass="22387">MKLIMYWVNLFMLMKGKKFICIVFTIIFLLSSISNVFADAYCDNVPIFIQAYDGLCWAVSASMVAAHYHDDVIDRTEDICWEIKKAYPAYGESLDDIIKGIQYGLKIPTESPVKPAKYQTYGVCSETAIKYQFNNNAPIVARIQPQGIGRHAVVLRYYIDGSSINEDKVGYNDPMDGSHLVKYTEFTKSWVDSIIFS</sequence>
<protein>
    <recommendedName>
        <fullName evidence="3">Peptidase_C39 like family protein</fullName>
    </recommendedName>
</protein>
<accession>A0A1M4X001</accession>
<dbReference type="STRING" id="1121256.SAMN02746089_00911"/>
<dbReference type="Proteomes" id="UP000184088">
    <property type="component" value="Unassembled WGS sequence"/>
</dbReference>
<dbReference type="EMBL" id="FQVH01000007">
    <property type="protein sequence ID" value="SHE86794.1"/>
    <property type="molecule type" value="Genomic_DNA"/>
</dbReference>
<dbReference type="Gene3D" id="3.90.70.10">
    <property type="entry name" value="Cysteine proteinases"/>
    <property type="match status" value="1"/>
</dbReference>
<proteinExistence type="predicted"/>
<keyword evidence="2" id="KW-1185">Reference proteome</keyword>
<dbReference type="AlphaFoldDB" id="A0A1M4X001"/>
<evidence type="ECO:0000313" key="1">
    <source>
        <dbReference type="EMBL" id="SHE86794.1"/>
    </source>
</evidence>
<evidence type="ECO:0000313" key="2">
    <source>
        <dbReference type="Proteomes" id="UP000184088"/>
    </source>
</evidence>